<dbReference type="RefSeq" id="WP_073605804.1">
    <property type="nucleotide sequence ID" value="NZ_FQXZ01000046.1"/>
</dbReference>
<evidence type="ECO:0000256" key="2">
    <source>
        <dbReference type="ARBA" id="ARBA00012528"/>
    </source>
</evidence>
<dbReference type="PANTHER" id="PTHR45138">
    <property type="entry name" value="REGULATORY COMPONENTS OF SENSORY TRANSDUCTION SYSTEM"/>
    <property type="match status" value="1"/>
</dbReference>
<feature type="transmembrane region" description="Helical" evidence="4">
    <location>
        <begin position="153"/>
        <end position="175"/>
    </location>
</feature>
<dbReference type="FunFam" id="3.30.70.270:FF:000001">
    <property type="entry name" value="Diguanylate cyclase domain protein"/>
    <property type="match status" value="1"/>
</dbReference>
<dbReference type="AlphaFoldDB" id="A0A1M6DEJ9"/>
<dbReference type="Pfam" id="PF00990">
    <property type="entry name" value="GGDEF"/>
    <property type="match status" value="1"/>
</dbReference>
<dbReference type="InterPro" id="IPR000160">
    <property type="entry name" value="GGDEF_dom"/>
</dbReference>
<dbReference type="PROSITE" id="PS50887">
    <property type="entry name" value="GGDEF"/>
    <property type="match status" value="1"/>
</dbReference>
<accession>A0A1M6DEJ9</accession>
<evidence type="ECO:0000256" key="1">
    <source>
        <dbReference type="ARBA" id="ARBA00001946"/>
    </source>
</evidence>
<keyword evidence="6" id="KW-0808">Transferase</keyword>
<evidence type="ECO:0000256" key="3">
    <source>
        <dbReference type="ARBA" id="ARBA00034247"/>
    </source>
</evidence>
<feature type="transmembrane region" description="Helical" evidence="4">
    <location>
        <begin position="181"/>
        <end position="203"/>
    </location>
</feature>
<proteinExistence type="predicted"/>
<comment type="cofactor">
    <cofactor evidence="1">
        <name>Mg(2+)</name>
        <dbReference type="ChEBI" id="CHEBI:18420"/>
    </cofactor>
</comment>
<comment type="catalytic activity">
    <reaction evidence="3">
        <text>2 GTP = 3',3'-c-di-GMP + 2 diphosphate</text>
        <dbReference type="Rhea" id="RHEA:24898"/>
        <dbReference type="ChEBI" id="CHEBI:33019"/>
        <dbReference type="ChEBI" id="CHEBI:37565"/>
        <dbReference type="ChEBI" id="CHEBI:58805"/>
        <dbReference type="EC" id="2.7.7.65"/>
    </reaction>
</comment>
<dbReference type="InterPro" id="IPR050469">
    <property type="entry name" value="Diguanylate_Cyclase"/>
</dbReference>
<keyword evidence="6" id="KW-0548">Nucleotidyltransferase</keyword>
<dbReference type="InterPro" id="IPR043128">
    <property type="entry name" value="Rev_trsase/Diguanyl_cyclase"/>
</dbReference>
<dbReference type="EC" id="2.7.7.65" evidence="2"/>
<feature type="domain" description="GGDEF" evidence="5">
    <location>
        <begin position="323"/>
        <end position="457"/>
    </location>
</feature>
<dbReference type="OrthoDB" id="9812260at2"/>
<dbReference type="PANTHER" id="PTHR45138:SF9">
    <property type="entry name" value="DIGUANYLATE CYCLASE DGCM-RELATED"/>
    <property type="match status" value="1"/>
</dbReference>
<protein>
    <recommendedName>
        <fullName evidence="2">diguanylate cyclase</fullName>
        <ecNumber evidence="2">2.7.7.65</ecNumber>
    </recommendedName>
</protein>
<feature type="transmembrane region" description="Helical" evidence="4">
    <location>
        <begin position="255"/>
        <end position="275"/>
    </location>
</feature>
<feature type="transmembrane region" description="Helical" evidence="4">
    <location>
        <begin position="56"/>
        <end position="75"/>
    </location>
</feature>
<dbReference type="Proteomes" id="UP000184608">
    <property type="component" value="Unassembled WGS sequence"/>
</dbReference>
<feature type="transmembrane region" description="Helical" evidence="4">
    <location>
        <begin position="82"/>
        <end position="106"/>
    </location>
</feature>
<name>A0A1M6DEJ9_9VIBR</name>
<dbReference type="InterPro" id="IPR029787">
    <property type="entry name" value="Nucleotide_cyclase"/>
</dbReference>
<feature type="transmembrane region" description="Helical" evidence="4">
    <location>
        <begin position="12"/>
        <end position="36"/>
    </location>
</feature>
<keyword evidence="4" id="KW-0472">Membrane</keyword>
<dbReference type="Gene3D" id="3.30.70.270">
    <property type="match status" value="1"/>
</dbReference>
<dbReference type="EMBL" id="FQXZ01000046">
    <property type="protein sequence ID" value="SHI71686.1"/>
    <property type="molecule type" value="Genomic_DNA"/>
</dbReference>
<dbReference type="SUPFAM" id="SSF55073">
    <property type="entry name" value="Nucleotide cyclase"/>
    <property type="match status" value="1"/>
</dbReference>
<dbReference type="CDD" id="cd01949">
    <property type="entry name" value="GGDEF"/>
    <property type="match status" value="1"/>
</dbReference>
<feature type="transmembrane region" description="Helical" evidence="4">
    <location>
        <begin position="224"/>
        <end position="243"/>
    </location>
</feature>
<dbReference type="STRING" id="1216006.VA7868_04210"/>
<reference evidence="6 7" key="1">
    <citation type="submission" date="2016-11" db="EMBL/GenBank/DDBJ databases">
        <authorList>
            <person name="Jaros S."/>
            <person name="Januszkiewicz K."/>
            <person name="Wedrychowicz H."/>
        </authorList>
    </citation>
    <scope>NUCLEOTIDE SEQUENCE [LARGE SCALE GENOMIC DNA]</scope>
    <source>
        <strain evidence="6 7">CECT 7868</strain>
    </source>
</reference>
<gene>
    <name evidence="6" type="primary">dosC_2</name>
    <name evidence="6" type="ORF">VA7868_04210</name>
</gene>
<evidence type="ECO:0000313" key="6">
    <source>
        <dbReference type="EMBL" id="SHI71686.1"/>
    </source>
</evidence>
<dbReference type="NCBIfam" id="TIGR00254">
    <property type="entry name" value="GGDEF"/>
    <property type="match status" value="1"/>
</dbReference>
<keyword evidence="7" id="KW-1185">Reference proteome</keyword>
<organism evidence="6 7">
    <name type="scientific">Vibrio aerogenes CECT 7868</name>
    <dbReference type="NCBI Taxonomy" id="1216006"/>
    <lineage>
        <taxon>Bacteria</taxon>
        <taxon>Pseudomonadati</taxon>
        <taxon>Pseudomonadota</taxon>
        <taxon>Gammaproteobacteria</taxon>
        <taxon>Vibrionales</taxon>
        <taxon>Vibrionaceae</taxon>
        <taxon>Vibrio</taxon>
    </lineage>
</organism>
<evidence type="ECO:0000256" key="4">
    <source>
        <dbReference type="SAM" id="Phobius"/>
    </source>
</evidence>
<sequence length="460" mass="51264">MTTGKKITARKYSLMLLAMTAGKYLNTITILLGIALLTVDITGSSLFSQIHPSLAATNPVAIVIALMLCMSHLFYQVKFHQPIFLLSVVLLAGLISFFDFGFNFFFHDKVITLTGFLLSQMADGQFDAIGNNMILTCMFYIVAVMLRLRQKYYAFQFFTLTGLAIPFTASLGYFFDAQQLYFQMSVSTVIICFMVALSGLGMTANKGAIKLFMTPNLVGTVARMQFLFSLSFCLIVGIALPHLSDQMDLLSAYELFVTLAAIFMSVLIYISTIILGKSEQKKRLAEKEMQRLLVTDPLTGLYNRRGLEYEIQKALNAQSRYGGDISILILDLDHFKSVNDNFGHDTGDLFLKTAAAVFKSEVRKHDIVSRYGGEEFLVLLPNTPEQEAKTTAERLRMALESKDFGILCGQPYRQTVSIGGTTIPASRPDISSSIKLADRMLYQAKNDGRNRSVIYQHCGK</sequence>
<evidence type="ECO:0000313" key="7">
    <source>
        <dbReference type="Proteomes" id="UP000184608"/>
    </source>
</evidence>
<evidence type="ECO:0000259" key="5">
    <source>
        <dbReference type="PROSITE" id="PS50887"/>
    </source>
</evidence>
<dbReference type="SMART" id="SM00267">
    <property type="entry name" value="GGDEF"/>
    <property type="match status" value="1"/>
</dbReference>
<keyword evidence="4" id="KW-1133">Transmembrane helix</keyword>
<keyword evidence="4" id="KW-0812">Transmembrane</keyword>
<dbReference type="GO" id="GO:0052621">
    <property type="term" value="F:diguanylate cyclase activity"/>
    <property type="evidence" value="ECO:0007669"/>
    <property type="project" value="UniProtKB-EC"/>
</dbReference>
<feature type="transmembrane region" description="Helical" evidence="4">
    <location>
        <begin position="126"/>
        <end position="146"/>
    </location>
</feature>